<feature type="domain" description="CHHC U11-48K-type" evidence="4">
    <location>
        <begin position="10"/>
        <end position="37"/>
    </location>
</feature>
<reference evidence="5 6" key="1">
    <citation type="journal article" date="2024" name="Ann. Entomol. Soc. Am.">
        <title>Genomic analyses of the southern and eastern yellowjacket wasps (Hymenoptera: Vespidae) reveal evolutionary signatures of social life.</title>
        <authorList>
            <person name="Catto M.A."/>
            <person name="Caine P.B."/>
            <person name="Orr S.E."/>
            <person name="Hunt B.G."/>
            <person name="Goodisman M.A.D."/>
        </authorList>
    </citation>
    <scope>NUCLEOTIDE SEQUENCE [LARGE SCALE GENOMIC DNA]</scope>
    <source>
        <strain evidence="5">233</strain>
        <tissue evidence="5">Head and thorax</tissue>
    </source>
</reference>
<evidence type="ECO:0000256" key="2">
    <source>
        <dbReference type="ARBA" id="ARBA00022771"/>
    </source>
</evidence>
<keyword evidence="2" id="KW-0863">Zinc-finger</keyword>
<gene>
    <name evidence="5" type="ORF">V1478_002237</name>
</gene>
<proteinExistence type="predicted"/>
<dbReference type="PROSITE" id="PS51800">
    <property type="entry name" value="ZF_CHHC_U11_48K"/>
    <property type="match status" value="2"/>
</dbReference>
<keyword evidence="3" id="KW-0862">Zinc</keyword>
<protein>
    <submittedName>
        <fullName evidence="5">Gametocyte-specific factor 1-like</fullName>
    </submittedName>
</protein>
<dbReference type="SUPFAM" id="SSF57667">
    <property type="entry name" value="beta-beta-alpha zinc fingers"/>
    <property type="match status" value="1"/>
</dbReference>
<sequence length="192" mass="22654">MYEPLYIDTTVTCPYNENHRIARSRIQRHIVKCEKNYPNDYKVICPYNATHRLFKHEMIEHIITCPMRKLIDPELYQRTGNRALLKNKLQCDITSLIDCNESWDKELEFNSISHIKRNLHFDISRECNTEDYKDLRRPRGFSEVMLIDVDEETNVEDMESITSSMGMGRGKISTNKNYLIQKIGLGRGKVLH</sequence>
<dbReference type="InterPro" id="IPR022776">
    <property type="entry name" value="TRM13/UPF0224_CHHC_Znf_dom"/>
</dbReference>
<keyword evidence="1" id="KW-0479">Metal-binding</keyword>
<feature type="domain" description="CHHC U11-48K-type" evidence="4">
    <location>
        <begin position="42"/>
        <end position="69"/>
    </location>
</feature>
<evidence type="ECO:0000313" key="5">
    <source>
        <dbReference type="EMBL" id="KAL2736984.1"/>
    </source>
</evidence>
<name>A0ABD2BW45_VESSQ</name>
<evidence type="ECO:0000313" key="6">
    <source>
        <dbReference type="Proteomes" id="UP001607302"/>
    </source>
</evidence>
<keyword evidence="6" id="KW-1185">Reference proteome</keyword>
<dbReference type="AlphaFoldDB" id="A0ABD2BW45"/>
<dbReference type="InterPro" id="IPR051591">
    <property type="entry name" value="UPF0224_FAM112_RNA_Proc"/>
</dbReference>
<dbReference type="Proteomes" id="UP001607302">
    <property type="component" value="Unassembled WGS sequence"/>
</dbReference>
<evidence type="ECO:0000256" key="1">
    <source>
        <dbReference type="ARBA" id="ARBA00022723"/>
    </source>
</evidence>
<dbReference type="GO" id="GO:0008270">
    <property type="term" value="F:zinc ion binding"/>
    <property type="evidence" value="ECO:0007669"/>
    <property type="project" value="UniProtKB-KW"/>
</dbReference>
<organism evidence="5 6">
    <name type="scientific">Vespula squamosa</name>
    <name type="common">Southern yellow jacket</name>
    <name type="synonym">Wasp</name>
    <dbReference type="NCBI Taxonomy" id="30214"/>
    <lineage>
        <taxon>Eukaryota</taxon>
        <taxon>Metazoa</taxon>
        <taxon>Ecdysozoa</taxon>
        <taxon>Arthropoda</taxon>
        <taxon>Hexapoda</taxon>
        <taxon>Insecta</taxon>
        <taxon>Pterygota</taxon>
        <taxon>Neoptera</taxon>
        <taxon>Endopterygota</taxon>
        <taxon>Hymenoptera</taxon>
        <taxon>Apocrita</taxon>
        <taxon>Aculeata</taxon>
        <taxon>Vespoidea</taxon>
        <taxon>Vespidae</taxon>
        <taxon>Vespinae</taxon>
        <taxon>Vespula</taxon>
    </lineage>
</organism>
<dbReference type="PANTHER" id="PTHR21402:SF5">
    <property type="entry name" value="GAMETOCYTE SPECIFIC FACTOR 1"/>
    <property type="match status" value="1"/>
</dbReference>
<dbReference type="EMBL" id="JAUDFV010000039">
    <property type="protein sequence ID" value="KAL2736984.1"/>
    <property type="molecule type" value="Genomic_DNA"/>
</dbReference>
<accession>A0ABD2BW45</accession>
<evidence type="ECO:0000259" key="4">
    <source>
        <dbReference type="PROSITE" id="PS51800"/>
    </source>
</evidence>
<dbReference type="Pfam" id="PF05253">
    <property type="entry name" value="zf-U11-48K"/>
    <property type="match status" value="2"/>
</dbReference>
<evidence type="ECO:0000256" key="3">
    <source>
        <dbReference type="ARBA" id="ARBA00022833"/>
    </source>
</evidence>
<dbReference type="InterPro" id="IPR036236">
    <property type="entry name" value="Znf_C2H2_sf"/>
</dbReference>
<comment type="caution">
    <text evidence="5">The sequence shown here is derived from an EMBL/GenBank/DDBJ whole genome shotgun (WGS) entry which is preliminary data.</text>
</comment>
<dbReference type="PANTHER" id="PTHR21402">
    <property type="entry name" value="GAMETOCYTE SPECIFIC FACTOR 1-RELATED"/>
    <property type="match status" value="1"/>
</dbReference>